<organism evidence="5 6">
    <name type="scientific">Candidatus Marsarchaeota G2 archaeon ECH_B_2</name>
    <dbReference type="NCBI Taxonomy" id="1978160"/>
    <lineage>
        <taxon>Archaea</taxon>
        <taxon>Candidatus Marsarchaeota</taxon>
        <taxon>Candidatus Marsarchaeota group 2</taxon>
    </lineage>
</organism>
<name>A0A2R6B7B0_9ARCH</name>
<accession>A0A2R6B7B0</accession>
<dbReference type="InterPro" id="IPR050251">
    <property type="entry name" value="HpcH-HpaI_aldolase"/>
</dbReference>
<evidence type="ECO:0000259" key="4">
    <source>
        <dbReference type="Pfam" id="PF03328"/>
    </source>
</evidence>
<dbReference type="AlphaFoldDB" id="A0A2R6B7B0"/>
<dbReference type="Pfam" id="PF03328">
    <property type="entry name" value="HpcH_HpaI"/>
    <property type="match status" value="1"/>
</dbReference>
<proteinExistence type="inferred from homology"/>
<evidence type="ECO:0000313" key="6">
    <source>
        <dbReference type="Proteomes" id="UP000241284"/>
    </source>
</evidence>
<dbReference type="Proteomes" id="UP000241284">
    <property type="component" value="Unassembled WGS sequence"/>
</dbReference>
<dbReference type="GO" id="GO:0046872">
    <property type="term" value="F:metal ion binding"/>
    <property type="evidence" value="ECO:0007669"/>
    <property type="project" value="UniProtKB-KW"/>
</dbReference>
<keyword evidence="3" id="KW-0456">Lyase</keyword>
<comment type="similarity">
    <text evidence="1">Belongs to the HpcH/HpaI aldolase family.</text>
</comment>
<gene>
    <name evidence="5" type="ORF">B9Q06_09000</name>
</gene>
<dbReference type="PANTHER" id="PTHR30502:SF0">
    <property type="entry name" value="PHOSPHOENOLPYRUVATE CARBOXYLASE FAMILY PROTEIN"/>
    <property type="match status" value="1"/>
</dbReference>
<dbReference type="SUPFAM" id="SSF51621">
    <property type="entry name" value="Phosphoenolpyruvate/pyruvate domain"/>
    <property type="match status" value="1"/>
</dbReference>
<feature type="domain" description="HpcH/HpaI aldolase/citrate lyase" evidence="4">
    <location>
        <begin position="16"/>
        <end position="238"/>
    </location>
</feature>
<dbReference type="EMBL" id="NEXH01000023">
    <property type="protein sequence ID" value="PSN94530.1"/>
    <property type="molecule type" value="Genomic_DNA"/>
</dbReference>
<dbReference type="InterPro" id="IPR005000">
    <property type="entry name" value="Aldolase/citrate-lyase_domain"/>
</dbReference>
<reference evidence="5 6" key="1">
    <citation type="submission" date="2017-04" db="EMBL/GenBank/DDBJ databases">
        <title>Novel microbial lineages endemic to geothermal iron-oxide mats fill important gaps in the evolutionary history of Archaea.</title>
        <authorList>
            <person name="Jay Z.J."/>
            <person name="Beam J.P."/>
            <person name="Dlakic M."/>
            <person name="Rusch D.B."/>
            <person name="Kozubal M.A."/>
            <person name="Inskeep W.P."/>
        </authorList>
    </citation>
    <scope>NUCLEOTIDE SEQUENCE [LARGE SCALE GENOMIC DNA]</scope>
    <source>
        <strain evidence="5">ECH_B_2</strain>
    </source>
</reference>
<dbReference type="Gene3D" id="3.20.20.60">
    <property type="entry name" value="Phosphoenolpyruvate-binding domains"/>
    <property type="match status" value="1"/>
</dbReference>
<evidence type="ECO:0000313" key="5">
    <source>
        <dbReference type="EMBL" id="PSN94530.1"/>
    </source>
</evidence>
<protein>
    <recommendedName>
        <fullName evidence="4">HpcH/HpaI aldolase/citrate lyase domain-containing protein</fullName>
    </recommendedName>
</protein>
<evidence type="ECO:0000256" key="2">
    <source>
        <dbReference type="ARBA" id="ARBA00022723"/>
    </source>
</evidence>
<dbReference type="InterPro" id="IPR015813">
    <property type="entry name" value="Pyrv/PenolPyrv_kinase-like_dom"/>
</dbReference>
<evidence type="ECO:0000256" key="1">
    <source>
        <dbReference type="ARBA" id="ARBA00005568"/>
    </source>
</evidence>
<sequence length="251" mass="27696">MKNLLREKLLRGEPTLGCWVTIPHPEIPEILSLLEFDWFLFDMEHAPITVTSLEGLLQVTPQKITPIVRVPANDLVYIKHALDLGAHGVMIPMVSNREQAEQATRCVKYPPSGVRGLGARRASSYYTRHSEYLKTANRETMTIVQIETRQAIENFEEIIDTPNVDAWFVGPNDLAASLGYLGNPDAADVQEAMDKILKIGIKHDIPGGTLAFSPKTARAYLEKGYKLIAVGSDDQLLISGASSMLSALKQG</sequence>
<dbReference type="GO" id="GO:0016832">
    <property type="term" value="F:aldehyde-lyase activity"/>
    <property type="evidence" value="ECO:0007669"/>
    <property type="project" value="TreeGrafter"/>
</dbReference>
<comment type="caution">
    <text evidence="5">The sequence shown here is derived from an EMBL/GenBank/DDBJ whole genome shotgun (WGS) entry which is preliminary data.</text>
</comment>
<evidence type="ECO:0000256" key="3">
    <source>
        <dbReference type="ARBA" id="ARBA00023239"/>
    </source>
</evidence>
<dbReference type="PANTHER" id="PTHR30502">
    <property type="entry name" value="2-KETO-3-DEOXY-L-RHAMNONATE ALDOLASE"/>
    <property type="match status" value="1"/>
</dbReference>
<keyword evidence="2" id="KW-0479">Metal-binding</keyword>
<dbReference type="GO" id="GO:0005737">
    <property type="term" value="C:cytoplasm"/>
    <property type="evidence" value="ECO:0007669"/>
    <property type="project" value="TreeGrafter"/>
</dbReference>
<dbReference type="InterPro" id="IPR040442">
    <property type="entry name" value="Pyrv_kinase-like_dom_sf"/>
</dbReference>